<dbReference type="InterPro" id="IPR023214">
    <property type="entry name" value="HAD_sf"/>
</dbReference>
<dbReference type="InterPro" id="IPR041492">
    <property type="entry name" value="HAD_2"/>
</dbReference>
<reference evidence="14" key="1">
    <citation type="submission" date="2021-11" db="EMBL/GenBank/DDBJ databases">
        <title>BS-T2-15 a new species belonging to the Comamonadaceae family isolated from the soil of a French oak forest.</title>
        <authorList>
            <person name="Mieszkin S."/>
            <person name="Alain K."/>
        </authorList>
    </citation>
    <scope>NUCLEOTIDE SEQUENCE</scope>
    <source>
        <strain evidence="14">BS-T2-15</strain>
    </source>
</reference>
<comment type="caution">
    <text evidence="14">The sequence shown here is derived from an EMBL/GenBank/DDBJ whole genome shotgun (WGS) entry which is preliminary data.</text>
</comment>
<comment type="function">
    <text evidence="12 13">Specifically catalyzes the dephosphorylation of 2-phosphoglycolate. Is involved in the dissimilation of the intracellular 2-phosphoglycolate formed during the DNA repair of 3'-phosphoglycolate ends, a major class of DNA lesions induced by oxidative stress.</text>
</comment>
<dbReference type="FunFam" id="3.40.50.1000:FF:000022">
    <property type="entry name" value="Phosphoglycolate phosphatase"/>
    <property type="match status" value="1"/>
</dbReference>
<dbReference type="GO" id="GO:0008967">
    <property type="term" value="F:phosphoglycolate phosphatase activity"/>
    <property type="evidence" value="ECO:0007669"/>
    <property type="project" value="UniProtKB-UniRule"/>
</dbReference>
<dbReference type="PANTHER" id="PTHR43434">
    <property type="entry name" value="PHOSPHOGLYCOLATE PHOSPHATASE"/>
    <property type="match status" value="1"/>
</dbReference>
<gene>
    <name evidence="14" type="primary">gph</name>
    <name evidence="14" type="ORF">LPC04_08735</name>
</gene>
<dbReference type="Gene3D" id="3.40.50.1000">
    <property type="entry name" value="HAD superfamily/HAD-like"/>
    <property type="match status" value="1"/>
</dbReference>
<dbReference type="Pfam" id="PF13419">
    <property type="entry name" value="HAD_2"/>
    <property type="match status" value="1"/>
</dbReference>
<dbReference type="InterPro" id="IPR036412">
    <property type="entry name" value="HAD-like_sf"/>
</dbReference>
<dbReference type="PRINTS" id="PR00413">
    <property type="entry name" value="HADHALOGNASE"/>
</dbReference>
<dbReference type="Gene3D" id="1.10.150.240">
    <property type="entry name" value="Putative phosphatase, domain 2"/>
    <property type="match status" value="1"/>
</dbReference>
<name>A0A9X1YQ49_9BURK</name>
<comment type="pathway">
    <text evidence="3 13">Organic acid metabolism; glycolate biosynthesis; glycolate from 2-phosphoglycolate: step 1/1.</text>
</comment>
<feature type="binding site" evidence="13">
    <location>
        <position position="16"/>
    </location>
    <ligand>
        <name>Mg(2+)</name>
        <dbReference type="ChEBI" id="CHEBI:18420"/>
    </ligand>
</feature>
<comment type="catalytic activity">
    <reaction evidence="1 13">
        <text>2-phosphoglycolate + H2O = glycolate + phosphate</text>
        <dbReference type="Rhea" id="RHEA:14369"/>
        <dbReference type="ChEBI" id="CHEBI:15377"/>
        <dbReference type="ChEBI" id="CHEBI:29805"/>
        <dbReference type="ChEBI" id="CHEBI:43474"/>
        <dbReference type="ChEBI" id="CHEBI:58033"/>
        <dbReference type="EC" id="3.1.3.18"/>
    </reaction>
</comment>
<evidence type="ECO:0000256" key="1">
    <source>
        <dbReference type="ARBA" id="ARBA00000830"/>
    </source>
</evidence>
<keyword evidence="15" id="KW-1185">Reference proteome</keyword>
<evidence type="ECO:0000256" key="11">
    <source>
        <dbReference type="ARBA" id="ARBA00023277"/>
    </source>
</evidence>
<evidence type="ECO:0000256" key="10">
    <source>
        <dbReference type="ARBA" id="ARBA00022842"/>
    </source>
</evidence>
<dbReference type="InterPro" id="IPR006439">
    <property type="entry name" value="HAD-SF_hydro_IA"/>
</dbReference>
<dbReference type="GO" id="GO:0005829">
    <property type="term" value="C:cytosol"/>
    <property type="evidence" value="ECO:0007669"/>
    <property type="project" value="TreeGrafter"/>
</dbReference>
<comment type="subunit">
    <text evidence="5">Homotrimer.</text>
</comment>
<keyword evidence="8 13" id="KW-0479">Metal-binding</keyword>
<keyword evidence="10 13" id="KW-0460">Magnesium</keyword>
<accession>A0A9X1YQ49</accession>
<keyword evidence="9 13" id="KW-0378">Hydrolase</keyword>
<protein>
    <recommendedName>
        <fullName evidence="6 13">Phosphoglycolate phosphatase</fullName>
        <shortName evidence="13">PGP</shortName>
        <shortName evidence="13">PGPase</shortName>
        <ecNumber evidence="6 13">3.1.3.18</ecNumber>
    </recommendedName>
</protein>
<feature type="active site" description="Nucleophile" evidence="13">
    <location>
        <position position="14"/>
    </location>
</feature>
<evidence type="ECO:0000256" key="12">
    <source>
        <dbReference type="ARBA" id="ARBA00059247"/>
    </source>
</evidence>
<feature type="binding site" evidence="13">
    <location>
        <position position="14"/>
    </location>
    <ligand>
        <name>Mg(2+)</name>
        <dbReference type="ChEBI" id="CHEBI:18420"/>
    </ligand>
</feature>
<dbReference type="PANTHER" id="PTHR43434:SF1">
    <property type="entry name" value="PHOSPHOGLYCOLATE PHOSPHATASE"/>
    <property type="match status" value="1"/>
</dbReference>
<dbReference type="InterPro" id="IPR050155">
    <property type="entry name" value="HAD-like_hydrolase_sf"/>
</dbReference>
<dbReference type="NCBIfam" id="TIGR01509">
    <property type="entry name" value="HAD-SF-IA-v3"/>
    <property type="match status" value="1"/>
</dbReference>
<dbReference type="GO" id="GO:0046872">
    <property type="term" value="F:metal ion binding"/>
    <property type="evidence" value="ECO:0007669"/>
    <property type="project" value="UniProtKB-KW"/>
</dbReference>
<dbReference type="GO" id="GO:0006281">
    <property type="term" value="P:DNA repair"/>
    <property type="evidence" value="ECO:0007669"/>
    <property type="project" value="TreeGrafter"/>
</dbReference>
<dbReference type="EC" id="3.1.3.18" evidence="6 13"/>
<evidence type="ECO:0000256" key="6">
    <source>
        <dbReference type="ARBA" id="ARBA00013078"/>
    </source>
</evidence>
<dbReference type="AlphaFoldDB" id="A0A9X1YQ49"/>
<dbReference type="HAMAP" id="MF_00495">
    <property type="entry name" value="GPH_hydrolase_bact"/>
    <property type="match status" value="1"/>
</dbReference>
<dbReference type="GO" id="GO:0046295">
    <property type="term" value="P:glycolate biosynthetic process"/>
    <property type="evidence" value="ECO:0007669"/>
    <property type="project" value="UniProtKB-UniRule"/>
</dbReference>
<comment type="cofactor">
    <cofactor evidence="2 13">
        <name>Mg(2+)</name>
        <dbReference type="ChEBI" id="CHEBI:18420"/>
    </cofactor>
</comment>
<evidence type="ECO:0000313" key="14">
    <source>
        <dbReference type="EMBL" id="MCK9685791.1"/>
    </source>
</evidence>
<proteinExistence type="inferred from homology"/>
<evidence type="ECO:0000313" key="15">
    <source>
        <dbReference type="Proteomes" id="UP001139353"/>
    </source>
</evidence>
<comment type="similarity">
    <text evidence="4 13">Belongs to the HAD-like hydrolase superfamily. CbbY/CbbZ/Gph/YieH family.</text>
</comment>
<feature type="binding site" evidence="13">
    <location>
        <position position="174"/>
    </location>
    <ligand>
        <name>Mg(2+)</name>
        <dbReference type="ChEBI" id="CHEBI:18420"/>
    </ligand>
</feature>
<dbReference type="SFLD" id="SFLDG01129">
    <property type="entry name" value="C1.5:_HAD__Beta-PGM__Phosphata"/>
    <property type="match status" value="1"/>
</dbReference>
<evidence type="ECO:0000256" key="7">
    <source>
        <dbReference type="ARBA" id="ARBA00022567"/>
    </source>
</evidence>
<dbReference type="InterPro" id="IPR023198">
    <property type="entry name" value="PGP-like_dom2"/>
</dbReference>
<evidence type="ECO:0000256" key="2">
    <source>
        <dbReference type="ARBA" id="ARBA00001946"/>
    </source>
</evidence>
<sequence>MSLSLPSIAAAIIDLDGTMVDTVGDFEQALARTLAELELPPVDRGFIMRTVGRGSMHLLRQTLAQAGGAPELLDTAWTHYQRHYADINGLHADVYPGVLEGLAAMRARGWRLACVTNKPRAFALALLEAKGLLPLFEHVFGGDSFERHKPDPLPLLKTCEALGTAPAHTLMVGDSSNDCEAARAAGCPVVLVSYGYNHGEPVAAARPDRVVDRLDALF</sequence>
<organism evidence="14 15">
    <name type="scientific">Scleromatobacter humisilvae</name>
    <dbReference type="NCBI Taxonomy" id="2897159"/>
    <lineage>
        <taxon>Bacteria</taxon>
        <taxon>Pseudomonadati</taxon>
        <taxon>Pseudomonadota</taxon>
        <taxon>Betaproteobacteria</taxon>
        <taxon>Burkholderiales</taxon>
        <taxon>Sphaerotilaceae</taxon>
        <taxon>Scleromatobacter</taxon>
    </lineage>
</organism>
<dbReference type="InterPro" id="IPR037512">
    <property type="entry name" value="PGPase_prok"/>
</dbReference>
<dbReference type="SUPFAM" id="SSF56784">
    <property type="entry name" value="HAD-like"/>
    <property type="match status" value="1"/>
</dbReference>
<evidence type="ECO:0000256" key="13">
    <source>
        <dbReference type="HAMAP-Rule" id="MF_00495"/>
    </source>
</evidence>
<evidence type="ECO:0000256" key="9">
    <source>
        <dbReference type="ARBA" id="ARBA00022801"/>
    </source>
</evidence>
<dbReference type="NCBIfam" id="TIGR01449">
    <property type="entry name" value="PGP_bact"/>
    <property type="match status" value="1"/>
</dbReference>
<evidence type="ECO:0000256" key="8">
    <source>
        <dbReference type="ARBA" id="ARBA00022723"/>
    </source>
</evidence>
<evidence type="ECO:0000256" key="3">
    <source>
        <dbReference type="ARBA" id="ARBA00004818"/>
    </source>
</evidence>
<dbReference type="SFLD" id="SFLDS00003">
    <property type="entry name" value="Haloacid_Dehalogenase"/>
    <property type="match status" value="1"/>
</dbReference>
<dbReference type="NCBIfam" id="TIGR01549">
    <property type="entry name" value="HAD-SF-IA-v1"/>
    <property type="match status" value="1"/>
</dbReference>
<evidence type="ECO:0000256" key="4">
    <source>
        <dbReference type="ARBA" id="ARBA00006171"/>
    </source>
</evidence>
<dbReference type="EMBL" id="JAJLJH010000001">
    <property type="protein sequence ID" value="MCK9685791.1"/>
    <property type="molecule type" value="Genomic_DNA"/>
</dbReference>
<dbReference type="RefSeq" id="WP_275681782.1">
    <property type="nucleotide sequence ID" value="NZ_JAJLJH010000001.1"/>
</dbReference>
<keyword evidence="7" id="KW-0113">Calvin cycle</keyword>
<keyword evidence="11 13" id="KW-0119">Carbohydrate metabolism</keyword>
<dbReference type="SFLD" id="SFLDG01135">
    <property type="entry name" value="C1.5.6:_HAD__Beta-PGM__Phospha"/>
    <property type="match status" value="1"/>
</dbReference>
<dbReference type="Proteomes" id="UP001139353">
    <property type="component" value="Unassembled WGS sequence"/>
</dbReference>
<evidence type="ECO:0000256" key="5">
    <source>
        <dbReference type="ARBA" id="ARBA00011233"/>
    </source>
</evidence>
<dbReference type="GO" id="GO:0019253">
    <property type="term" value="P:reductive pentose-phosphate cycle"/>
    <property type="evidence" value="ECO:0007669"/>
    <property type="project" value="UniProtKB-KW"/>
</dbReference>